<feature type="transmembrane region" description="Helical" evidence="14">
    <location>
        <begin position="237"/>
        <end position="254"/>
    </location>
</feature>
<evidence type="ECO:0000256" key="10">
    <source>
        <dbReference type="ARBA" id="ARBA00023012"/>
    </source>
</evidence>
<dbReference type="Pfam" id="PF00512">
    <property type="entry name" value="HisKA"/>
    <property type="match status" value="1"/>
</dbReference>
<dbReference type="OrthoDB" id="473540at2"/>
<feature type="transmembrane region" description="Helical" evidence="14">
    <location>
        <begin position="73"/>
        <end position="96"/>
    </location>
</feature>
<feature type="domain" description="Histidine kinase" evidence="15">
    <location>
        <begin position="390"/>
        <end position="614"/>
    </location>
</feature>
<dbReference type="PANTHER" id="PTHR43547">
    <property type="entry name" value="TWO-COMPONENT HISTIDINE KINASE"/>
    <property type="match status" value="1"/>
</dbReference>
<dbReference type="AlphaFoldDB" id="A0A3S1AQN9"/>
<gene>
    <name evidence="16" type="ORF">DSM106972_084210</name>
</gene>
<reference evidence="16" key="1">
    <citation type="submission" date="2018-12" db="EMBL/GenBank/DDBJ databases">
        <authorList>
            <person name="Will S."/>
            <person name="Neumann-Schaal M."/>
            <person name="Henke P."/>
        </authorList>
    </citation>
    <scope>NUCLEOTIDE SEQUENCE</scope>
    <source>
        <strain evidence="16">PCC 7102</strain>
    </source>
</reference>
<keyword evidence="13" id="KW-0175">Coiled coil</keyword>
<feature type="transmembrane region" description="Helical" evidence="14">
    <location>
        <begin position="40"/>
        <end position="61"/>
    </location>
</feature>
<keyword evidence="17" id="KW-1185">Reference proteome</keyword>
<evidence type="ECO:0000313" key="16">
    <source>
        <dbReference type="EMBL" id="RUS97473.1"/>
    </source>
</evidence>
<evidence type="ECO:0000256" key="3">
    <source>
        <dbReference type="ARBA" id="ARBA00006402"/>
    </source>
</evidence>
<dbReference type="RefSeq" id="WP_127086446.1">
    <property type="nucleotide sequence ID" value="NZ_VLKB01000002.1"/>
</dbReference>
<evidence type="ECO:0000256" key="6">
    <source>
        <dbReference type="ARBA" id="ARBA00022553"/>
    </source>
</evidence>
<sequence length="615" mass="68089">MKLIRWAPIVLGLVALVIAHYVALIFRVSPAVSLWFPPSGVAVTLSLWFGWVGVILTWIASFSMSHLWGNEGWYRLASLTDVTEPLVTLLLFRYYWHSNLNFKRLRDAVTFIISAPILGCGASALIGCLVLSTLGKMSWLSLTGNILRWWLGNAVGVMAVAPLLLLLLTPILVKYGYISSRSQQSSQSSIQLTAPDDSTNLNFSKVDNITPNWLEASIILIFCIFIAILTVHKVDTSSVLFKNYSFLNFIPIIWAATRYQILGGTLTASFCVFATIVAYIINFPNANTSHILFDSEILQVHKLSLFVQCGVSLLIGSAITEQATMQTMLAVERVRAAEYQAKAQLTQKLELFNIQLQQSNQEKDELLEREQSARNEAESANRIKDEFLAVLSHELRTPLNPILGWTKLLRARKLDEAKTERALLTIERNTVLLNQLIDDLLDVSRILRGKFTLNAVVVNLESVIQAAIETVQLAANAKSINLQFIQTTQSSVMGDINRLQQVMCNLLTNAIKFTPNGGDVNIILSEINNGDFNTSNYAQITVTDTGKGINPEFLPHVFERFRQADSSITRTFGGLGLGLAIVRQIVELHGGTVAAASEGENKGATFTVQLPIHKN</sequence>
<dbReference type="GO" id="GO:0005886">
    <property type="term" value="C:plasma membrane"/>
    <property type="evidence" value="ECO:0007669"/>
    <property type="project" value="UniProtKB-SubCell"/>
</dbReference>
<keyword evidence="9 14" id="KW-1133">Transmembrane helix</keyword>
<proteinExistence type="inferred from homology"/>
<feature type="coiled-coil region" evidence="13">
    <location>
        <begin position="342"/>
        <end position="383"/>
    </location>
</feature>
<feature type="transmembrane region" description="Helical" evidence="14">
    <location>
        <begin position="6"/>
        <end position="28"/>
    </location>
</feature>
<feature type="transmembrane region" description="Helical" evidence="14">
    <location>
        <begin position="213"/>
        <end position="231"/>
    </location>
</feature>
<feature type="transmembrane region" description="Helical" evidence="14">
    <location>
        <begin position="154"/>
        <end position="173"/>
    </location>
</feature>
<dbReference type="PANTHER" id="PTHR43547:SF2">
    <property type="entry name" value="HYBRID SIGNAL TRANSDUCTION HISTIDINE KINASE C"/>
    <property type="match status" value="1"/>
</dbReference>
<dbReference type="InterPro" id="IPR003594">
    <property type="entry name" value="HATPase_dom"/>
</dbReference>
<comment type="similarity">
    <text evidence="3">In the N-terminal section; belongs to the phytochrome family.</text>
</comment>
<dbReference type="Proteomes" id="UP000271624">
    <property type="component" value="Unassembled WGS sequence"/>
</dbReference>
<feature type="transmembrane region" description="Helical" evidence="14">
    <location>
        <begin position="108"/>
        <end position="134"/>
    </location>
</feature>
<keyword evidence="10" id="KW-0902">Two-component regulatory system</keyword>
<keyword evidence="11 14" id="KW-0472">Membrane</keyword>
<dbReference type="PRINTS" id="PR00344">
    <property type="entry name" value="BCTRLSENSOR"/>
</dbReference>
<comment type="catalytic activity">
    <reaction evidence="1">
        <text>ATP + protein L-histidine = ADP + protein N-phospho-L-histidine.</text>
        <dbReference type="EC" id="2.7.13.3"/>
    </reaction>
</comment>
<dbReference type="EMBL" id="RSCL01000032">
    <property type="protein sequence ID" value="RUS97473.1"/>
    <property type="molecule type" value="Genomic_DNA"/>
</dbReference>
<evidence type="ECO:0000256" key="8">
    <source>
        <dbReference type="ARBA" id="ARBA00022777"/>
    </source>
</evidence>
<keyword evidence="5" id="KW-1003">Cell membrane</keyword>
<evidence type="ECO:0000256" key="5">
    <source>
        <dbReference type="ARBA" id="ARBA00022475"/>
    </source>
</evidence>
<dbReference type="Pfam" id="PF02518">
    <property type="entry name" value="HATPase_c"/>
    <property type="match status" value="1"/>
</dbReference>
<evidence type="ECO:0000256" key="1">
    <source>
        <dbReference type="ARBA" id="ARBA00000085"/>
    </source>
</evidence>
<protein>
    <recommendedName>
        <fullName evidence="12">Circadian input-output histidine kinase CikA</fullName>
        <ecNumber evidence="4">2.7.13.3</ecNumber>
    </recommendedName>
</protein>
<dbReference type="FunFam" id="3.30.565.10:FF:000010">
    <property type="entry name" value="Sensor histidine kinase RcsC"/>
    <property type="match status" value="1"/>
</dbReference>
<dbReference type="InterPro" id="IPR036890">
    <property type="entry name" value="HATPase_C_sf"/>
</dbReference>
<comment type="subcellular location">
    <subcellularLocation>
        <location evidence="2">Cell membrane</location>
        <topology evidence="2">Multi-pass membrane protein</topology>
    </subcellularLocation>
</comment>
<keyword evidence="6" id="KW-0597">Phosphoprotein</keyword>
<dbReference type="SUPFAM" id="SSF55874">
    <property type="entry name" value="ATPase domain of HSP90 chaperone/DNA topoisomerase II/histidine kinase"/>
    <property type="match status" value="1"/>
</dbReference>
<evidence type="ECO:0000256" key="7">
    <source>
        <dbReference type="ARBA" id="ARBA00022692"/>
    </source>
</evidence>
<evidence type="ECO:0000313" key="17">
    <source>
        <dbReference type="Proteomes" id="UP000271624"/>
    </source>
</evidence>
<dbReference type="EC" id="2.7.13.3" evidence="4"/>
<keyword evidence="8" id="KW-0808">Transferase</keyword>
<dbReference type="Gene3D" id="1.10.287.130">
    <property type="match status" value="1"/>
</dbReference>
<evidence type="ECO:0000256" key="13">
    <source>
        <dbReference type="SAM" id="Coils"/>
    </source>
</evidence>
<dbReference type="InterPro" id="IPR036097">
    <property type="entry name" value="HisK_dim/P_sf"/>
</dbReference>
<reference evidence="16" key="2">
    <citation type="journal article" date="2019" name="Genome Biol. Evol.">
        <title>Day and night: Metabolic profiles and evolutionary relationships of six axenic non-marine cyanobacteria.</title>
        <authorList>
            <person name="Will S.E."/>
            <person name="Henke P."/>
            <person name="Boedeker C."/>
            <person name="Huang S."/>
            <person name="Brinkmann H."/>
            <person name="Rohde M."/>
            <person name="Jarek M."/>
            <person name="Friedl T."/>
            <person name="Seufert S."/>
            <person name="Schumacher M."/>
            <person name="Overmann J."/>
            <person name="Neumann-Schaal M."/>
            <person name="Petersen J."/>
        </authorList>
    </citation>
    <scope>NUCLEOTIDE SEQUENCE [LARGE SCALE GENOMIC DNA]</scope>
    <source>
        <strain evidence="16">PCC 7102</strain>
    </source>
</reference>
<organism evidence="16 17">
    <name type="scientific">Dulcicalothrix desertica PCC 7102</name>
    <dbReference type="NCBI Taxonomy" id="232991"/>
    <lineage>
        <taxon>Bacteria</taxon>
        <taxon>Bacillati</taxon>
        <taxon>Cyanobacteriota</taxon>
        <taxon>Cyanophyceae</taxon>
        <taxon>Nostocales</taxon>
        <taxon>Calotrichaceae</taxon>
        <taxon>Dulcicalothrix</taxon>
    </lineage>
</organism>
<keyword evidence="8" id="KW-0418">Kinase</keyword>
<dbReference type="CDD" id="cd16922">
    <property type="entry name" value="HATPase_EvgS-ArcB-TorS-like"/>
    <property type="match status" value="1"/>
</dbReference>
<dbReference type="InterPro" id="IPR003661">
    <property type="entry name" value="HisK_dim/P_dom"/>
</dbReference>
<feature type="transmembrane region" description="Helical" evidence="14">
    <location>
        <begin position="261"/>
        <end position="281"/>
    </location>
</feature>
<evidence type="ECO:0000256" key="12">
    <source>
        <dbReference type="ARBA" id="ARBA00074306"/>
    </source>
</evidence>
<accession>A0A3S1AQN9</accession>
<evidence type="ECO:0000256" key="4">
    <source>
        <dbReference type="ARBA" id="ARBA00012438"/>
    </source>
</evidence>
<evidence type="ECO:0000259" key="15">
    <source>
        <dbReference type="PROSITE" id="PS50109"/>
    </source>
</evidence>
<dbReference type="GO" id="GO:0000155">
    <property type="term" value="F:phosphorelay sensor kinase activity"/>
    <property type="evidence" value="ECO:0007669"/>
    <property type="project" value="InterPro"/>
</dbReference>
<dbReference type="InterPro" id="IPR007895">
    <property type="entry name" value="MASE1"/>
</dbReference>
<dbReference type="Gene3D" id="3.30.565.10">
    <property type="entry name" value="Histidine kinase-like ATPase, C-terminal domain"/>
    <property type="match status" value="1"/>
</dbReference>
<dbReference type="Pfam" id="PF05231">
    <property type="entry name" value="MASE1"/>
    <property type="match status" value="1"/>
</dbReference>
<dbReference type="CDD" id="cd00082">
    <property type="entry name" value="HisKA"/>
    <property type="match status" value="1"/>
</dbReference>
<dbReference type="PROSITE" id="PS50109">
    <property type="entry name" value="HIS_KIN"/>
    <property type="match status" value="1"/>
</dbReference>
<evidence type="ECO:0000256" key="14">
    <source>
        <dbReference type="SAM" id="Phobius"/>
    </source>
</evidence>
<dbReference type="InterPro" id="IPR004358">
    <property type="entry name" value="Sig_transdc_His_kin-like_C"/>
</dbReference>
<comment type="caution">
    <text evidence="16">The sequence shown here is derived from an EMBL/GenBank/DDBJ whole genome shotgun (WGS) entry which is preliminary data.</text>
</comment>
<dbReference type="SMART" id="SM00388">
    <property type="entry name" value="HisKA"/>
    <property type="match status" value="1"/>
</dbReference>
<dbReference type="SMART" id="SM00387">
    <property type="entry name" value="HATPase_c"/>
    <property type="match status" value="1"/>
</dbReference>
<dbReference type="SUPFAM" id="SSF47384">
    <property type="entry name" value="Homodimeric domain of signal transducing histidine kinase"/>
    <property type="match status" value="1"/>
</dbReference>
<dbReference type="InterPro" id="IPR005467">
    <property type="entry name" value="His_kinase_dom"/>
</dbReference>
<evidence type="ECO:0000256" key="2">
    <source>
        <dbReference type="ARBA" id="ARBA00004651"/>
    </source>
</evidence>
<name>A0A3S1AQN9_9CYAN</name>
<evidence type="ECO:0000256" key="9">
    <source>
        <dbReference type="ARBA" id="ARBA00022989"/>
    </source>
</evidence>
<keyword evidence="7 14" id="KW-0812">Transmembrane</keyword>
<evidence type="ECO:0000256" key="11">
    <source>
        <dbReference type="ARBA" id="ARBA00023136"/>
    </source>
</evidence>